<accession>A0A9P1FWN8</accession>
<dbReference type="GO" id="GO:0016831">
    <property type="term" value="F:carboxy-lyase activity"/>
    <property type="evidence" value="ECO:0007669"/>
    <property type="project" value="UniProtKB-KW"/>
</dbReference>
<evidence type="ECO:0000256" key="2">
    <source>
        <dbReference type="RuleBase" id="RU366045"/>
    </source>
</evidence>
<dbReference type="GO" id="GO:0016787">
    <property type="term" value="F:hydrolase activity"/>
    <property type="evidence" value="ECO:0007669"/>
    <property type="project" value="InterPro"/>
</dbReference>
<dbReference type="EMBL" id="CAMXCT030001707">
    <property type="protein sequence ID" value="CAL4779701.1"/>
    <property type="molecule type" value="Genomic_DNA"/>
</dbReference>
<dbReference type="AlphaFoldDB" id="A0A9P1FWN8"/>
<protein>
    <submittedName>
        <fullName evidence="5">Gamma-resorcylate decarboxylase</fullName>
    </submittedName>
</protein>
<dbReference type="Proteomes" id="UP001152797">
    <property type="component" value="Unassembled WGS sequence"/>
</dbReference>
<dbReference type="EMBL" id="CAMXCT010001707">
    <property type="protein sequence ID" value="CAI3992389.1"/>
    <property type="molecule type" value="Genomic_DNA"/>
</dbReference>
<reference evidence="5 6" key="2">
    <citation type="submission" date="2024-05" db="EMBL/GenBank/DDBJ databases">
        <authorList>
            <person name="Chen Y."/>
            <person name="Shah S."/>
            <person name="Dougan E. K."/>
            <person name="Thang M."/>
            <person name="Chan C."/>
        </authorList>
    </citation>
    <scope>NUCLEOTIDE SEQUENCE [LARGE SCALE GENOMIC DNA]</scope>
</reference>
<dbReference type="Pfam" id="PF04909">
    <property type="entry name" value="Amidohydro_2"/>
    <property type="match status" value="1"/>
</dbReference>
<comment type="caution">
    <text evidence="4">The sequence shown here is derived from an EMBL/GenBank/DDBJ whole genome shotgun (WGS) entry which is preliminary data.</text>
</comment>
<sequence>VNSRHHRETNASSSICKVALEEHVGFKSIWNFSNGEPPVEWWQNKEALEDLEDGHIDETRVKIAKKYGVDFMILSITGSTQDMKDTFNGVSVAQFFQWNRNFLTKVRKANAEGSHTWQASILQFKECLQYGAVGALINGYDTSNTGGDFNYYITKEYYEFWDFVEKSGKPIYLHPREAEPSRFFKQFPEMRVSPWGFHVETAEHALRFILSGFFDRFPKVKLILGHDGEILIWMAWRIDHRLKKQGWTPESLSCHTGPNMELSPCPENGLYKRKHNVTYYLKNNFHITTSGMFDTPGFRHALSVMGPERVMFSIDTAYEDISDGAGWFNSLSETVALPQKDWESIAFRNAAKLFDLSVRGM</sequence>
<dbReference type="EMBL" id="CAMXCT020001707">
    <property type="protein sequence ID" value="CAL1145764.1"/>
    <property type="molecule type" value="Genomic_DNA"/>
</dbReference>
<feature type="non-terminal residue" evidence="4">
    <location>
        <position position="361"/>
    </location>
</feature>
<evidence type="ECO:0000256" key="1">
    <source>
        <dbReference type="ARBA" id="ARBA00023239"/>
    </source>
</evidence>
<dbReference type="PANTHER" id="PTHR21240:SF30">
    <property type="entry name" value="AMIDOHYDROLASE-RELATED DOMAIN-CONTAINING PROTEIN-RELATED"/>
    <property type="match status" value="1"/>
</dbReference>
<dbReference type="PANTHER" id="PTHR21240">
    <property type="entry name" value="2-AMINO-3-CARBOXYLMUCONATE-6-SEMIALDEHYDE DECARBOXYLASE"/>
    <property type="match status" value="1"/>
</dbReference>
<dbReference type="OrthoDB" id="432010at2759"/>
<dbReference type="InterPro" id="IPR032466">
    <property type="entry name" value="Metal_Hydrolase"/>
</dbReference>
<dbReference type="SUPFAM" id="SSF51556">
    <property type="entry name" value="Metallo-dependent hydrolases"/>
    <property type="match status" value="1"/>
</dbReference>
<comment type="similarity">
    <text evidence="2">Belongs to the metallo-dependent hydrolases superfamily.</text>
</comment>
<dbReference type="InterPro" id="IPR032465">
    <property type="entry name" value="ACMSD"/>
</dbReference>
<keyword evidence="1 2" id="KW-0456">Lyase</keyword>
<feature type="domain" description="Amidohydrolase-related" evidence="3">
    <location>
        <begin position="120"/>
        <end position="356"/>
    </location>
</feature>
<evidence type="ECO:0000313" key="5">
    <source>
        <dbReference type="EMBL" id="CAL4779701.1"/>
    </source>
</evidence>
<dbReference type="Gene3D" id="3.20.20.140">
    <property type="entry name" value="Metal-dependent hydrolases"/>
    <property type="match status" value="1"/>
</dbReference>
<gene>
    <name evidence="4" type="ORF">C1SCF055_LOCUS19225</name>
</gene>
<dbReference type="GO" id="GO:0005829">
    <property type="term" value="C:cytosol"/>
    <property type="evidence" value="ECO:0007669"/>
    <property type="project" value="TreeGrafter"/>
</dbReference>
<proteinExistence type="inferred from homology"/>
<name>A0A9P1FWN8_9DINO</name>
<keyword evidence="2" id="KW-0210">Decarboxylase</keyword>
<organism evidence="4">
    <name type="scientific">Cladocopium goreaui</name>
    <dbReference type="NCBI Taxonomy" id="2562237"/>
    <lineage>
        <taxon>Eukaryota</taxon>
        <taxon>Sar</taxon>
        <taxon>Alveolata</taxon>
        <taxon>Dinophyceae</taxon>
        <taxon>Suessiales</taxon>
        <taxon>Symbiodiniaceae</taxon>
        <taxon>Cladocopium</taxon>
    </lineage>
</organism>
<evidence type="ECO:0000259" key="3">
    <source>
        <dbReference type="Pfam" id="PF04909"/>
    </source>
</evidence>
<evidence type="ECO:0000313" key="6">
    <source>
        <dbReference type="Proteomes" id="UP001152797"/>
    </source>
</evidence>
<reference evidence="4" key="1">
    <citation type="submission" date="2022-10" db="EMBL/GenBank/DDBJ databases">
        <authorList>
            <person name="Chen Y."/>
            <person name="Dougan E. K."/>
            <person name="Chan C."/>
            <person name="Rhodes N."/>
            <person name="Thang M."/>
        </authorList>
    </citation>
    <scope>NUCLEOTIDE SEQUENCE</scope>
</reference>
<keyword evidence="6" id="KW-1185">Reference proteome</keyword>
<evidence type="ECO:0000313" key="4">
    <source>
        <dbReference type="EMBL" id="CAI3992389.1"/>
    </source>
</evidence>
<dbReference type="InterPro" id="IPR006680">
    <property type="entry name" value="Amidohydro-rel"/>
</dbReference>
<dbReference type="GO" id="GO:0019748">
    <property type="term" value="P:secondary metabolic process"/>
    <property type="evidence" value="ECO:0007669"/>
    <property type="project" value="TreeGrafter"/>
</dbReference>